<reference evidence="7" key="1">
    <citation type="submission" date="2015-07" db="EMBL/GenBank/DDBJ databases">
        <title>Transcriptome Assembly of Anthurium amnicola.</title>
        <authorList>
            <person name="Suzuki J."/>
        </authorList>
    </citation>
    <scope>NUCLEOTIDE SEQUENCE</scope>
</reference>
<dbReference type="EMBL" id="GDJX01011370">
    <property type="protein sequence ID" value="JAT56566.1"/>
    <property type="molecule type" value="Transcribed_RNA"/>
</dbReference>
<dbReference type="InterPro" id="IPR038881">
    <property type="entry name" value="Yae1-like"/>
</dbReference>
<sequence length="195" mass="21795">PDGSLGGSSIPSDDAVDDDWCEDGSDASELNREWKTRENEFHKLIFQIGYRDGIIAGREASAQEGFNVGFKQAVLFGYNWGMVRGVTSVLAGLPASLKDKVGATIENKDRLGRLHESVHSLSTDHALKMFHEDMLLYGLKQPNDHPEKNCPIEVLVDEAAGFGQLGNYFRELKSLICEFPDIKFHFEEKRVVHKS</sequence>
<dbReference type="GO" id="GO:0005737">
    <property type="term" value="C:cytoplasm"/>
    <property type="evidence" value="ECO:0007669"/>
    <property type="project" value="UniProtKB-SubCell"/>
</dbReference>
<protein>
    <submittedName>
        <fullName evidence="7">Yae1 domain-containing protein 1</fullName>
    </submittedName>
</protein>
<organism evidence="7">
    <name type="scientific">Anthurium amnicola</name>
    <dbReference type="NCBI Taxonomy" id="1678845"/>
    <lineage>
        <taxon>Eukaryota</taxon>
        <taxon>Viridiplantae</taxon>
        <taxon>Streptophyta</taxon>
        <taxon>Embryophyta</taxon>
        <taxon>Tracheophyta</taxon>
        <taxon>Spermatophyta</taxon>
        <taxon>Magnoliopsida</taxon>
        <taxon>Liliopsida</taxon>
        <taxon>Araceae</taxon>
        <taxon>Pothoideae</taxon>
        <taxon>Potheae</taxon>
        <taxon>Anthurium</taxon>
    </lineage>
</organism>
<evidence type="ECO:0000313" key="7">
    <source>
        <dbReference type="EMBL" id="JAT56566.1"/>
    </source>
</evidence>
<proteinExistence type="predicted"/>
<dbReference type="PANTHER" id="PTHR18829:SF0">
    <property type="entry name" value="PROTEIN YAE1 HOMOLOG"/>
    <property type="match status" value="1"/>
</dbReference>
<dbReference type="GO" id="GO:0005634">
    <property type="term" value="C:nucleus"/>
    <property type="evidence" value="ECO:0007669"/>
    <property type="project" value="UniProtKB-SubCell"/>
</dbReference>
<comment type="subcellular location">
    <subcellularLocation>
        <location evidence="2">Cytoplasm</location>
    </subcellularLocation>
    <subcellularLocation>
        <location evidence="1">Nucleus</location>
    </subcellularLocation>
</comment>
<feature type="non-terminal residue" evidence="7">
    <location>
        <position position="1"/>
    </location>
</feature>
<evidence type="ECO:0000256" key="1">
    <source>
        <dbReference type="ARBA" id="ARBA00004123"/>
    </source>
</evidence>
<dbReference type="AlphaFoldDB" id="A0A1D1YPL2"/>
<name>A0A1D1YPL2_9ARAE</name>
<feature type="domain" description="Essential protein Yae1 N-terminal" evidence="6">
    <location>
        <begin position="49"/>
        <end position="86"/>
    </location>
</feature>
<feature type="region of interest" description="Disordered" evidence="5">
    <location>
        <begin position="1"/>
        <end position="24"/>
    </location>
</feature>
<keyword evidence="3" id="KW-0963">Cytoplasm</keyword>
<feature type="compositionally biased region" description="Acidic residues" evidence="5">
    <location>
        <begin position="14"/>
        <end position="24"/>
    </location>
</feature>
<evidence type="ECO:0000256" key="5">
    <source>
        <dbReference type="SAM" id="MobiDB-lite"/>
    </source>
</evidence>
<evidence type="ECO:0000256" key="3">
    <source>
        <dbReference type="ARBA" id="ARBA00022490"/>
    </source>
</evidence>
<dbReference type="PANTHER" id="PTHR18829">
    <property type="entry name" value="PROTEIN YAE1 HOMOLOG"/>
    <property type="match status" value="1"/>
</dbReference>
<accession>A0A1D1YPL2</accession>
<evidence type="ECO:0000256" key="2">
    <source>
        <dbReference type="ARBA" id="ARBA00004496"/>
    </source>
</evidence>
<dbReference type="Pfam" id="PF09811">
    <property type="entry name" value="Yae1_N"/>
    <property type="match status" value="1"/>
</dbReference>
<evidence type="ECO:0000259" key="6">
    <source>
        <dbReference type="Pfam" id="PF09811"/>
    </source>
</evidence>
<dbReference type="InterPro" id="IPR019191">
    <property type="entry name" value="Essential_protein_Yae1_N"/>
</dbReference>
<gene>
    <name evidence="7" type="primary">YAE1D1_2</name>
    <name evidence="7" type="ORF">g.94536</name>
</gene>
<keyword evidence="4" id="KW-0539">Nucleus</keyword>
<evidence type="ECO:0000256" key="4">
    <source>
        <dbReference type="ARBA" id="ARBA00023242"/>
    </source>
</evidence>